<dbReference type="InterPro" id="IPR011050">
    <property type="entry name" value="Pectin_lyase_fold/virulence"/>
</dbReference>
<dbReference type="Proteomes" id="UP000271624">
    <property type="component" value="Unassembled WGS sequence"/>
</dbReference>
<dbReference type="Gene3D" id="2.160.20.10">
    <property type="entry name" value="Single-stranded right-handed beta-helix, Pectin lyase-like"/>
    <property type="match status" value="5"/>
</dbReference>
<keyword evidence="4" id="KW-1185">Reference proteome</keyword>
<keyword evidence="1" id="KW-0732">Signal</keyword>
<evidence type="ECO:0000313" key="4">
    <source>
        <dbReference type="Proteomes" id="UP000271624"/>
    </source>
</evidence>
<name>A0A433VW56_9CYAN</name>
<dbReference type="OrthoDB" id="501088at2"/>
<feature type="chain" id="PRO_5030092616" description="Filamentous haemagglutinin FhaB/tRNA nuclease CdiA-like TPS domain-containing protein" evidence="1">
    <location>
        <begin position="27"/>
        <end position="1408"/>
    </location>
</feature>
<sequence length="1408" mass="143369">MKKKDNLLKKLSLSTFLVLATTPASAQLIPDNTLGQEASTVNNSTLIKGGNADLINGGAQRGSNLFHSFTEFNINNGQRVYFANPSGVQNILTRVTGGNASNILGTLGVDGAANLFIINPNGILFGQNASLDIQGSFVGTTANAVKFGSQGIFSATNPEAAPLLTVQPSALLFNQLNQQASITNQSQAPAGINPVGENVTGLRVPDGKSLLLVGGNVNIDGSAVRAYGGNIELAGASAPGSVGLNIAGDNLSLVMPDVDRANVSLSNGAEVNVRGSNGGNINIYARNLDVTEGSKIRAGIDKGLGTPNSQGGNIVVNATGTITLSDDSIISNVLRAGGFGQSGNINISTGSLNLKNNSYIDVSTFGNGSAGSLVIQAKDNINLTRDGGIFSSVETGAVGNGGNIQIQTSSLALFEGAEINTRTYGQGNAGSIDINARDAITLDGKGETIFSRIISGINPEGTGNTGNIQLTTNTLKLTNGAFIANTSAGKGNAGNINIDARDISLDSLSYVTSSIYNQAEGKAGNIQINTETLSLQGGSQLSTTTSGKGDADNITVNARDSIKLDGIVPYEMNGISGYAFSSIQSDVITGGVGNAGNINLTTGSLQLTNGAQISSGTNGRGNSGNITVNARDTVTVNGFRKVFTQQYGEVNLSSSISSDVSSEGIGKGGDININARGVFLKNTGKVSADTFGQGNAGNIFIKASEGVFLSNENNIDFTQISSFVGGRAIGNGGTINIEAGNLSLDNATFFTSTSGKGNAGSIVIKANDLVSLTNNGGFSTSVQPNAVGNGGNIDIKAGRLFLDNNSTFFAATFGQGNSGNISIKASESVFFRNASVSSSIDKEGIGNGGNIHIATGVLTLTDGSSLSTLISGKGRAGDVSINANGNILINNGAYIITNTNGQGDAGKVNIRSFGDLIIAGRVREIPTAIFTSVLNTGVGNAGNIEINARNFTLSDGASLGGINVGKGNAGSVIINTLDSTTIKGARIDTFTGGQGNAGKVLIRAGRDVSIIDKSSINSFVFQSAVGYGGDIEISASNLLLSDGASLSTATLDKGDAGSVRINTTGDITIKNASQINASTFGEGDAGNVTVNAGNTLFISGTTNDGQMFDSGIFTIVAKDAGFIGKGKSGNINVTARNLSLNSAGISVSSFGDSAAGDIDINSGTVRLDDKSIIAAATTSGNGGNINLTAADFLLLRNNSNITTTGGFDNQSAGDGGNITINTPFIIADKNENSDIAANAFTGKGGNVNIRARNIFGIEPQAQSTNQSDITASSQLGVQGQISIAKPNFDATQAIIELPNQVVDASSQIGQICPRGAYANRQEGKFVITRAGSLPPNPLEMLPGTQTLTKLATLNENKIGAQVRESKLDKVEITEAQGLVKNIDGSVELVAMAPIVTPEARGALSTCPS</sequence>
<dbReference type="InterPro" id="IPR012334">
    <property type="entry name" value="Pectin_lyas_fold"/>
</dbReference>
<comment type="caution">
    <text evidence="3">The sequence shown here is derived from an EMBL/GenBank/DDBJ whole genome shotgun (WGS) entry which is preliminary data.</text>
</comment>
<dbReference type="EMBL" id="RSCL01000001">
    <property type="protein sequence ID" value="RUT10315.1"/>
    <property type="molecule type" value="Genomic_DNA"/>
</dbReference>
<dbReference type="InterPro" id="IPR008638">
    <property type="entry name" value="FhaB/CdiA-like_TPS"/>
</dbReference>
<protein>
    <recommendedName>
        <fullName evidence="2">Filamentous haemagglutinin FhaB/tRNA nuclease CdiA-like TPS domain-containing protein</fullName>
    </recommendedName>
</protein>
<dbReference type="RefSeq" id="WP_127079037.1">
    <property type="nucleotide sequence ID" value="NZ_RSCL01000001.1"/>
</dbReference>
<evidence type="ECO:0000256" key="1">
    <source>
        <dbReference type="SAM" id="SignalP"/>
    </source>
</evidence>
<evidence type="ECO:0000259" key="2">
    <source>
        <dbReference type="SMART" id="SM00912"/>
    </source>
</evidence>
<gene>
    <name evidence="3" type="ORF">DSM106972_008100</name>
</gene>
<evidence type="ECO:0000313" key="3">
    <source>
        <dbReference type="EMBL" id="RUT10315.1"/>
    </source>
</evidence>
<feature type="signal peptide" evidence="1">
    <location>
        <begin position="1"/>
        <end position="26"/>
    </location>
</feature>
<feature type="domain" description="Filamentous haemagglutinin FhaB/tRNA nuclease CdiA-like TPS" evidence="2">
    <location>
        <begin position="35"/>
        <end position="148"/>
    </location>
</feature>
<dbReference type="SUPFAM" id="SSF51126">
    <property type="entry name" value="Pectin lyase-like"/>
    <property type="match status" value="6"/>
</dbReference>
<dbReference type="Pfam" id="PF05860">
    <property type="entry name" value="TPS"/>
    <property type="match status" value="1"/>
</dbReference>
<dbReference type="SMART" id="SM00912">
    <property type="entry name" value="Haemagg_act"/>
    <property type="match status" value="1"/>
</dbReference>
<reference evidence="3" key="1">
    <citation type="submission" date="2018-12" db="EMBL/GenBank/DDBJ databases">
        <authorList>
            <person name="Will S."/>
            <person name="Neumann-Schaal M."/>
            <person name="Henke P."/>
        </authorList>
    </citation>
    <scope>NUCLEOTIDE SEQUENCE</scope>
    <source>
        <strain evidence="3">PCC 7102</strain>
    </source>
</reference>
<reference evidence="3" key="2">
    <citation type="journal article" date="2019" name="Genome Biol. Evol.">
        <title>Day and night: Metabolic profiles and evolutionary relationships of six axenic non-marine cyanobacteria.</title>
        <authorList>
            <person name="Will S.E."/>
            <person name="Henke P."/>
            <person name="Boedeker C."/>
            <person name="Huang S."/>
            <person name="Brinkmann H."/>
            <person name="Rohde M."/>
            <person name="Jarek M."/>
            <person name="Friedl T."/>
            <person name="Seufert S."/>
            <person name="Schumacher M."/>
            <person name="Overmann J."/>
            <person name="Neumann-Schaal M."/>
            <person name="Petersen J."/>
        </authorList>
    </citation>
    <scope>NUCLEOTIDE SEQUENCE [LARGE SCALE GENOMIC DNA]</scope>
    <source>
        <strain evidence="3">PCC 7102</strain>
    </source>
</reference>
<accession>A0A433VW56</accession>
<organism evidence="3 4">
    <name type="scientific">Dulcicalothrix desertica PCC 7102</name>
    <dbReference type="NCBI Taxonomy" id="232991"/>
    <lineage>
        <taxon>Bacteria</taxon>
        <taxon>Bacillati</taxon>
        <taxon>Cyanobacteriota</taxon>
        <taxon>Cyanophyceae</taxon>
        <taxon>Nostocales</taxon>
        <taxon>Calotrichaceae</taxon>
        <taxon>Dulcicalothrix</taxon>
    </lineage>
</organism>
<dbReference type="NCBIfam" id="TIGR01901">
    <property type="entry name" value="adhes_NPXG"/>
    <property type="match status" value="1"/>
</dbReference>
<proteinExistence type="predicted"/>